<dbReference type="STRING" id="1071380.I2H661"/>
<dbReference type="GO" id="GO:0006281">
    <property type="term" value="P:DNA repair"/>
    <property type="evidence" value="ECO:0007669"/>
    <property type="project" value="UniProtKB-KW"/>
</dbReference>
<evidence type="ECO:0000256" key="13">
    <source>
        <dbReference type="ARBA" id="ARBA00023242"/>
    </source>
</evidence>
<dbReference type="HOGENOM" id="CLU_000178_4_0_1"/>
<comment type="catalytic activity">
    <reaction evidence="18">
        <text>L-threonyl-[protein] + ATP = O-phospho-L-threonyl-[protein] + ADP + H(+)</text>
        <dbReference type="Rhea" id="RHEA:46608"/>
        <dbReference type="Rhea" id="RHEA-COMP:11060"/>
        <dbReference type="Rhea" id="RHEA-COMP:11605"/>
        <dbReference type="ChEBI" id="CHEBI:15378"/>
        <dbReference type="ChEBI" id="CHEBI:30013"/>
        <dbReference type="ChEBI" id="CHEBI:30616"/>
        <dbReference type="ChEBI" id="CHEBI:61977"/>
        <dbReference type="ChEBI" id="CHEBI:456216"/>
        <dbReference type="EC" id="2.7.11.1"/>
    </reaction>
</comment>
<dbReference type="Pfam" id="PF02260">
    <property type="entry name" value="FATC"/>
    <property type="match status" value="1"/>
</dbReference>
<keyword evidence="25" id="KW-1185">Reference proteome</keyword>
<dbReference type="GO" id="GO:0000077">
    <property type="term" value="P:DNA damage checkpoint signaling"/>
    <property type="evidence" value="ECO:0007669"/>
    <property type="project" value="TreeGrafter"/>
</dbReference>
<dbReference type="PROSITE" id="PS51190">
    <property type="entry name" value="FATC"/>
    <property type="match status" value="1"/>
</dbReference>
<evidence type="ECO:0000256" key="15">
    <source>
        <dbReference type="ARBA" id="ARBA00029679"/>
    </source>
</evidence>
<evidence type="ECO:0000256" key="14">
    <source>
        <dbReference type="ARBA" id="ARBA00023254"/>
    </source>
</evidence>
<dbReference type="GO" id="GO:0006325">
    <property type="term" value="P:chromatin organization"/>
    <property type="evidence" value="ECO:0007669"/>
    <property type="project" value="UniProtKB-KW"/>
</dbReference>
<keyword evidence="6" id="KW-0808">Transferase</keyword>
<keyword evidence="10" id="KW-0067">ATP-binding</keyword>
<dbReference type="InterPro" id="IPR011009">
    <property type="entry name" value="Kinase-like_dom_sf"/>
</dbReference>
<dbReference type="Gene3D" id="3.30.1010.10">
    <property type="entry name" value="Phosphatidylinositol 3-kinase Catalytic Subunit, Chain A, domain 4"/>
    <property type="match status" value="1"/>
</dbReference>
<dbReference type="InterPro" id="IPR056802">
    <property type="entry name" value="ATR-like_M-HEAT"/>
</dbReference>
<comment type="catalytic activity">
    <reaction evidence="19">
        <text>L-seryl-[protein] + ATP = O-phospho-L-seryl-[protein] + ADP + H(+)</text>
        <dbReference type="Rhea" id="RHEA:17989"/>
        <dbReference type="Rhea" id="RHEA-COMP:9863"/>
        <dbReference type="Rhea" id="RHEA-COMP:11604"/>
        <dbReference type="ChEBI" id="CHEBI:15378"/>
        <dbReference type="ChEBI" id="CHEBI:29999"/>
        <dbReference type="ChEBI" id="CHEBI:30616"/>
        <dbReference type="ChEBI" id="CHEBI:83421"/>
        <dbReference type="ChEBI" id="CHEBI:456216"/>
        <dbReference type="EC" id="2.7.11.1"/>
    </reaction>
</comment>
<dbReference type="InterPro" id="IPR036940">
    <property type="entry name" value="PI3/4_kinase_cat_sf"/>
</dbReference>
<feature type="domain" description="FAT" evidence="22">
    <location>
        <begin position="1419"/>
        <end position="1968"/>
    </location>
</feature>
<protein>
    <recommendedName>
        <fullName evidence="4">Serine/threonine-protein kinase MEC1</fullName>
        <ecNumber evidence="3">2.7.11.1</ecNumber>
    </recommendedName>
    <alternativeName>
        <fullName evidence="17">ATR homolog</fullName>
    </alternativeName>
    <alternativeName>
        <fullName evidence="16">DNA-damage checkpoint kinase MEC1</fullName>
    </alternativeName>
    <alternativeName>
        <fullName evidence="15">Mitosis entry checkpoint protein 1</fullName>
    </alternativeName>
</protein>
<evidence type="ECO:0000256" key="4">
    <source>
        <dbReference type="ARBA" id="ARBA00021345"/>
    </source>
</evidence>
<keyword evidence="8" id="KW-0227">DNA damage</keyword>
<evidence type="ECO:0000259" key="21">
    <source>
        <dbReference type="PROSITE" id="PS50290"/>
    </source>
</evidence>
<sequence>METHLKYLEELSLAIKDSIKRQENEDPISDTNQFPPYKSNENGMGDSKSLKVLNTLLASLKDTRPLNPLNKNDEVFAKCLQVIDLLFQSRPYLIYKMIISFCNEILDISLLNFDNIHRLWLLRLKIGNACKYAYAMYGYTMKFKISEYLFSIVNTNENTLKTALNGNCLESDFITSLRKLYILSYWFCSSSSIFGKSLSFLDSSLGTDSWKSYFQSILRFVMYILDSVHIPSLLIELQVIRVRFLSVAVTMLSRTTLSIGDDPYLPFSDDLKYVLSQLLKFLSNNQQPFSYGDEIIAKCLYRTYILCTSHQKNTGDTVKFYEFFNSNFPISQFLNYEKISSIEIDMFPFSYHTNKALLLLYFDIHRRSADESLLKFNKTTKIWSFEPEGDEILNSIRVHNPIGIEQKQLENLHQSILHDFKMPFTGYTLKTSLARLPIDVPSKAFSSWNDTFKFLSKELSAAISNNSLKRQLQILNILGKISCCEGYHLNWTTNFSSWDLCPICDSNNDRNIFNDISPNRPPAILKSEIYNLVSESYFVDKSTLETDEILFASILTCLSRIFVHFQPPILTNSEDQVEFNDTTIRSNENANVFGLIAIAFRSSNRYIRILASKIIPLWNITPINNFEAKQMQLLLQFLNQNFSTNITETWLYTWTNLTLTTSGERFNSLILKLIDIFNSNEFSVYSGMSFQFRTLTRILHRTPSQLLSQNLPFLLKQYSKNLKERKVSFDKLINLLGFPANTVLDIYQSYIIPYAIIQHDTDVFGEIARIMCEANGRPINEQKYILLEKNSREIFAVALVKYSFFKIPLIKTLFTNRLPTFDTDIVNTGLFDFQTFAEVLKLYKNEENKHEVNDNNEAIIKRSLRFILTRIDCGTISDTAKNSIWSKELEIKYQNQLKNVILGVFQIFSVGFHDMEGRNSFFEQERVINGISYLLSNTSKETIISALAQISICLQNGLEIEEIRLKSMACWIKLLKSLSDEELSTVINEPVSFIFYKWSSFTPKERQSAYDILNELVNNHSDLVFKIKPSLMLTITNHPEVDMLTKNGEFARNLKNNINNINWIPILVVSLHTNNKYVISESLNDLEIYLTKNMSGQELAILSKSENGTNLADLLGALINVSSKYKNINDELCKRAAICIGMIGVLDLSVYHTNRSVLNEIKIYDLDDEKQTIKFLIWVLNDILVPLFWKSENPQKQLFAAFVMQESLKYCGLSCSPDDVSNPEEDPLKADLWNQFNTISKTTLYPLLSSLYLAQSWSNYESLVYPTNKFKEGYTIWIRSLTLDLLKISTNESHPLHVFSSLIREDDGSISQFLLPYICMNIMKKAEKNNEFEIILHNIEREFASIFNYTLTNLNHLQLDSMRSCFNAIFRVIEYCKKWVTWFKKEYWKIHDSHVIKETKTNAMLQRIETFIDSIPAEVLATKSLATNAFERSALYLEQSFRQKSASNVDTSQELAFLQKTYAEIGDLDSVDGMLKVFSTNSLSSKIEELQYSDSWEIAQDCYKILGEFSYDAPTTTKMLKIMYDHQNYLDVLESLDTLPSTIHSKCHNDYINWVSIAMESANLEGNLKYIVNWVERIENIPNITDLDVIFHYNIGKILLSIQKNQNTRALSYIQRSFSLLGSHFISSSTSMTSAKKENLLLKLHGLFDISLLVNSTGELSFDDCISTINHRKRRIGVDFSSNYYVLSLRKSFDSMKNQKLTQKDLIKTHLDIAKLSRNNSRVTIASQALMHCIKNGHAQAELEFAEILWKQGENDRALKLVKEIHTRNKSNPDVSSSDKAAILLKYTEWSYLSNSAPSTQIIRQYKQIETLTDSLDKLYYSMGLYYSRLLERKNLEGYSTKGSLEYHSVKYFLLAFQKNTVKIRETLPKVVTYWLDTADIAMSASKSNPNSSTTKALLDAANKICHEVSGSVKYAPTYIWYSVLTQLLSRLLHTHSLSCKAILHVIISLTFEYPLHLFWYVTPLLESASPLRVKRGEELANEYMSYSPSLKNIGQPRKLFTAAKELTKSLINVSMTKIQRTTRSGLRLEHDFDFNMKLAPTQLIVPVRINLELLSPTDSISTKTYTPFSEVVSIAKFRSQYKIFSSLKKPKQINVLGSNGMTYGIMCKREDVRQDNQYMQFATTMNFLLERDPNSMKRDLDITTYSVLSLREDCGLLEIVPNVTTLRDIYINIYSSMKVAYSIKSFYSKAKEMTSNEERIQFFLELRSQFFPVLYKWFLDSFPDPIDWFKARNLFSQSLSVMSMVGYMLGLGDRHCENILLDIETGKVLHVDFDCLFDKGKILPIPEIVPFRLTGNMVDALGVVGTEGTFKKSSEVTVKVVRENELALMNIIETIMYDRPVHDKLRNWSIVLRNKIRGLDARDGIILSVAAQVETLIQEATSEENLGMMYIGWLAFW</sequence>
<evidence type="ECO:0000256" key="1">
    <source>
        <dbReference type="ARBA" id="ARBA00004123"/>
    </source>
</evidence>
<dbReference type="Pfam" id="PF02259">
    <property type="entry name" value="FAT"/>
    <property type="match status" value="1"/>
</dbReference>
<dbReference type="GO" id="GO:0070310">
    <property type="term" value="C:ATR-ATRIP complex"/>
    <property type="evidence" value="ECO:0007669"/>
    <property type="project" value="EnsemblFungi"/>
</dbReference>
<evidence type="ECO:0000256" key="17">
    <source>
        <dbReference type="ARBA" id="ARBA00033001"/>
    </source>
</evidence>
<dbReference type="InterPro" id="IPR057564">
    <property type="entry name" value="HEAT_ATR"/>
</dbReference>
<keyword evidence="5" id="KW-0723">Serine/threonine-protein kinase</keyword>
<organism evidence="24 25">
    <name type="scientific">Henningerozyma blattae (strain ATCC 34711 / CBS 6284 / DSM 70876 / NBRC 10599 / NRRL Y-10934 / UCD 77-7)</name>
    <name type="common">Yeast</name>
    <name type="synonym">Tetrapisispora blattae</name>
    <dbReference type="NCBI Taxonomy" id="1071380"/>
    <lineage>
        <taxon>Eukaryota</taxon>
        <taxon>Fungi</taxon>
        <taxon>Dikarya</taxon>
        <taxon>Ascomycota</taxon>
        <taxon>Saccharomycotina</taxon>
        <taxon>Saccharomycetes</taxon>
        <taxon>Saccharomycetales</taxon>
        <taxon>Saccharomycetaceae</taxon>
        <taxon>Henningerozyma</taxon>
    </lineage>
</organism>
<evidence type="ECO:0000256" key="8">
    <source>
        <dbReference type="ARBA" id="ARBA00022763"/>
    </source>
</evidence>
<dbReference type="FunCoup" id="I2H661">
    <property type="interactions" value="1320"/>
</dbReference>
<dbReference type="InterPro" id="IPR058681">
    <property type="entry name" value="HEAT_MEC1_N"/>
</dbReference>
<evidence type="ECO:0000256" key="10">
    <source>
        <dbReference type="ARBA" id="ARBA00022840"/>
    </source>
</evidence>
<evidence type="ECO:0000256" key="5">
    <source>
        <dbReference type="ARBA" id="ARBA00022527"/>
    </source>
</evidence>
<dbReference type="SMART" id="SM00802">
    <property type="entry name" value="UME"/>
    <property type="match status" value="1"/>
</dbReference>
<evidence type="ECO:0000256" key="18">
    <source>
        <dbReference type="ARBA" id="ARBA00047899"/>
    </source>
</evidence>
<dbReference type="EC" id="2.7.11.1" evidence="3"/>
<evidence type="ECO:0000256" key="20">
    <source>
        <dbReference type="SAM" id="MobiDB-lite"/>
    </source>
</evidence>
<keyword evidence="12" id="KW-0234">DNA repair</keyword>
<dbReference type="GO" id="GO:0000722">
    <property type="term" value="P:telomere maintenance via recombination"/>
    <property type="evidence" value="ECO:0007669"/>
    <property type="project" value="EnsemblFungi"/>
</dbReference>
<evidence type="ECO:0000256" key="9">
    <source>
        <dbReference type="ARBA" id="ARBA00022777"/>
    </source>
</evidence>
<dbReference type="GeneID" id="14496972"/>
<dbReference type="InterPro" id="IPR000403">
    <property type="entry name" value="PI3/4_kinase_cat_dom"/>
</dbReference>
<dbReference type="InterPro" id="IPR003152">
    <property type="entry name" value="FATC_dom"/>
</dbReference>
<dbReference type="GO" id="GO:0004674">
    <property type="term" value="F:protein serine/threonine kinase activity"/>
    <property type="evidence" value="ECO:0007669"/>
    <property type="project" value="UniProtKB-KW"/>
</dbReference>
<keyword evidence="13" id="KW-0539">Nucleus</keyword>
<dbReference type="FunFam" id="1.10.1070.11:FF:000033">
    <property type="entry name" value="Serine/threonine-protein kinase MEC1"/>
    <property type="match status" value="1"/>
</dbReference>
<evidence type="ECO:0000313" key="25">
    <source>
        <dbReference type="Proteomes" id="UP000002866"/>
    </source>
</evidence>
<dbReference type="SMART" id="SM01343">
    <property type="entry name" value="FATC"/>
    <property type="match status" value="1"/>
</dbReference>
<dbReference type="OrthoDB" id="381190at2759"/>
<dbReference type="GO" id="GO:2000105">
    <property type="term" value="P:positive regulation of DNA-templated DNA replication"/>
    <property type="evidence" value="ECO:0007669"/>
    <property type="project" value="EnsemblFungi"/>
</dbReference>
<dbReference type="PROSITE" id="PS00915">
    <property type="entry name" value="PI3_4_KINASE_1"/>
    <property type="match status" value="1"/>
</dbReference>
<dbReference type="InterPro" id="IPR003151">
    <property type="entry name" value="PIK-rel_kinase_FAT"/>
</dbReference>
<evidence type="ECO:0000256" key="3">
    <source>
        <dbReference type="ARBA" id="ARBA00012513"/>
    </source>
</evidence>
<feature type="compositionally biased region" description="Polar residues" evidence="20">
    <location>
        <begin position="29"/>
        <end position="42"/>
    </location>
</feature>
<comment type="similarity">
    <text evidence="2">Belongs to the PI3/PI4-kinase family. ATM subfamily.</text>
</comment>
<dbReference type="Gene3D" id="1.10.1070.11">
    <property type="entry name" value="Phosphatidylinositol 3-/4-kinase, catalytic domain"/>
    <property type="match status" value="1"/>
</dbReference>
<gene>
    <name evidence="24" type="primary">TBLA0F03250</name>
    <name evidence="24" type="ORF">TBLA_0F03250</name>
</gene>
<accession>I2H661</accession>
<evidence type="ECO:0000256" key="12">
    <source>
        <dbReference type="ARBA" id="ARBA00023204"/>
    </source>
</evidence>
<reference evidence="24 25" key="1">
    <citation type="journal article" date="2011" name="Proc. Natl. Acad. Sci. U.S.A.">
        <title>Evolutionary erosion of yeast sex chromosomes by mating-type switching accidents.</title>
        <authorList>
            <person name="Gordon J.L."/>
            <person name="Armisen D."/>
            <person name="Proux-Wera E."/>
            <person name="Oheigeartaigh S.S."/>
            <person name="Byrne K.P."/>
            <person name="Wolfe K.H."/>
        </authorList>
    </citation>
    <scope>NUCLEOTIDE SEQUENCE [LARGE SCALE GENOMIC DNA]</scope>
    <source>
        <strain evidence="25">ATCC 34711 / CBS 6284 / DSM 70876 / NBRC 10599 / NRRL Y-10934 / UCD 77-7</strain>
    </source>
</reference>
<keyword evidence="11" id="KW-0156">Chromatin regulator</keyword>
<keyword evidence="7" id="KW-0547">Nucleotide-binding</keyword>
<evidence type="ECO:0000256" key="19">
    <source>
        <dbReference type="ARBA" id="ARBA00048679"/>
    </source>
</evidence>
<evidence type="ECO:0000256" key="6">
    <source>
        <dbReference type="ARBA" id="ARBA00022679"/>
    </source>
</evidence>
<dbReference type="Pfam" id="PF25030">
    <property type="entry name" value="M-HEAT_ATR"/>
    <property type="match status" value="1"/>
</dbReference>
<dbReference type="PROSITE" id="PS51189">
    <property type="entry name" value="FAT"/>
    <property type="match status" value="1"/>
</dbReference>
<evidence type="ECO:0000259" key="23">
    <source>
        <dbReference type="PROSITE" id="PS51190"/>
    </source>
</evidence>
<name>I2H661_HENB6</name>
<dbReference type="Pfam" id="PF00454">
    <property type="entry name" value="PI3_PI4_kinase"/>
    <property type="match status" value="1"/>
</dbReference>
<dbReference type="Pfam" id="PF08064">
    <property type="entry name" value="UME"/>
    <property type="match status" value="1"/>
</dbReference>
<dbReference type="InterPro" id="IPR014009">
    <property type="entry name" value="PIK_FAT"/>
</dbReference>
<dbReference type="GO" id="GO:0006260">
    <property type="term" value="P:DNA replication"/>
    <property type="evidence" value="ECO:0007669"/>
    <property type="project" value="EnsemblFungi"/>
</dbReference>
<keyword evidence="9" id="KW-0418">Kinase</keyword>
<dbReference type="Proteomes" id="UP000002866">
    <property type="component" value="Chromosome 6"/>
</dbReference>
<dbReference type="OMA" id="NWLDESN"/>
<dbReference type="PANTHER" id="PTHR11139:SF125">
    <property type="entry name" value="SERINE_THREONINE-PROTEIN KINASE MEC1"/>
    <property type="match status" value="1"/>
</dbReference>
<dbReference type="SUPFAM" id="SSF56112">
    <property type="entry name" value="Protein kinase-like (PK-like)"/>
    <property type="match status" value="1"/>
</dbReference>
<dbReference type="KEGG" id="tbl:TBLA_0F03250"/>
<dbReference type="GO" id="GO:0007131">
    <property type="term" value="P:reciprocal meiotic recombination"/>
    <property type="evidence" value="ECO:0007669"/>
    <property type="project" value="EnsemblFungi"/>
</dbReference>
<dbReference type="InParanoid" id="I2H661"/>
<keyword evidence="14" id="KW-0469">Meiosis</keyword>
<dbReference type="GO" id="GO:0005524">
    <property type="term" value="F:ATP binding"/>
    <property type="evidence" value="ECO:0007669"/>
    <property type="project" value="UniProtKB-KW"/>
</dbReference>
<dbReference type="InterPro" id="IPR018936">
    <property type="entry name" value="PI3/4_kinase_CS"/>
</dbReference>
<evidence type="ECO:0000313" key="24">
    <source>
        <dbReference type="EMBL" id="CCH61863.1"/>
    </source>
</evidence>
<dbReference type="eggNOG" id="KOG0890">
    <property type="taxonomic scope" value="Eukaryota"/>
</dbReference>
<comment type="subcellular location">
    <subcellularLocation>
        <location evidence="1">Nucleus</location>
    </subcellularLocation>
</comment>
<dbReference type="SMART" id="SM00146">
    <property type="entry name" value="PI3Kc"/>
    <property type="match status" value="1"/>
</dbReference>
<evidence type="ECO:0000256" key="7">
    <source>
        <dbReference type="ARBA" id="ARBA00022741"/>
    </source>
</evidence>
<evidence type="ECO:0000256" key="2">
    <source>
        <dbReference type="ARBA" id="ARBA00010769"/>
    </source>
</evidence>
<dbReference type="Pfam" id="PF25385">
    <property type="entry name" value="HEAT_MEC1_N"/>
    <property type="match status" value="1"/>
</dbReference>
<dbReference type="InterPro" id="IPR050517">
    <property type="entry name" value="DDR_Repair_Kinase"/>
</dbReference>
<dbReference type="RefSeq" id="XP_004181382.1">
    <property type="nucleotide sequence ID" value="XM_004181334.1"/>
</dbReference>
<evidence type="ECO:0000256" key="16">
    <source>
        <dbReference type="ARBA" id="ARBA00030459"/>
    </source>
</evidence>
<dbReference type="PANTHER" id="PTHR11139">
    <property type="entry name" value="ATAXIA TELANGIECTASIA MUTATED ATM -RELATED"/>
    <property type="match status" value="1"/>
</dbReference>
<proteinExistence type="inferred from homology"/>
<dbReference type="InterPro" id="IPR012993">
    <property type="entry name" value="UME"/>
</dbReference>
<dbReference type="GO" id="GO:0005694">
    <property type="term" value="C:chromosome"/>
    <property type="evidence" value="ECO:0007669"/>
    <property type="project" value="TreeGrafter"/>
</dbReference>
<dbReference type="CDD" id="cd00892">
    <property type="entry name" value="PIKKc_ATR"/>
    <property type="match status" value="1"/>
</dbReference>
<evidence type="ECO:0000256" key="11">
    <source>
        <dbReference type="ARBA" id="ARBA00022853"/>
    </source>
</evidence>
<dbReference type="Pfam" id="PF23593">
    <property type="entry name" value="HEAT_ATR"/>
    <property type="match status" value="1"/>
</dbReference>
<dbReference type="PROSITE" id="PS50290">
    <property type="entry name" value="PI3_4_KINASE_3"/>
    <property type="match status" value="1"/>
</dbReference>
<feature type="domain" description="PI3K/PI4K catalytic" evidence="21">
    <location>
        <begin position="2078"/>
        <end position="2382"/>
    </location>
</feature>
<feature type="domain" description="FATC" evidence="23">
    <location>
        <begin position="2366"/>
        <end position="2398"/>
    </location>
</feature>
<evidence type="ECO:0000259" key="22">
    <source>
        <dbReference type="PROSITE" id="PS51189"/>
    </source>
</evidence>
<feature type="region of interest" description="Disordered" evidence="20">
    <location>
        <begin position="22"/>
        <end position="46"/>
    </location>
</feature>
<dbReference type="EMBL" id="HE806321">
    <property type="protein sequence ID" value="CCH61863.1"/>
    <property type="molecule type" value="Genomic_DNA"/>
</dbReference>